<comment type="similarity">
    <text evidence="2">Belongs to the GMC oxidoreductase family.</text>
</comment>
<dbReference type="PANTHER" id="PTHR11552">
    <property type="entry name" value="GLUCOSE-METHANOL-CHOLINE GMC OXIDOREDUCTASE"/>
    <property type="match status" value="1"/>
</dbReference>
<dbReference type="Pfam" id="PF05199">
    <property type="entry name" value="GMC_oxred_C"/>
    <property type="match status" value="1"/>
</dbReference>
<dbReference type="InterPro" id="IPR000172">
    <property type="entry name" value="GMC_OxRdtase_N"/>
</dbReference>
<evidence type="ECO:0000256" key="5">
    <source>
        <dbReference type="SAM" id="MobiDB-lite"/>
    </source>
</evidence>
<dbReference type="PROSITE" id="PS00624">
    <property type="entry name" value="GMC_OXRED_2"/>
    <property type="match status" value="1"/>
</dbReference>
<name>A0ABV4SH15_9ACTN</name>
<dbReference type="InterPro" id="IPR036188">
    <property type="entry name" value="FAD/NAD-bd_sf"/>
</dbReference>
<protein>
    <submittedName>
        <fullName evidence="7">GMC family oxidoreductase</fullName>
    </submittedName>
</protein>
<evidence type="ECO:0000256" key="1">
    <source>
        <dbReference type="ARBA" id="ARBA00001974"/>
    </source>
</evidence>
<evidence type="ECO:0000259" key="6">
    <source>
        <dbReference type="PROSITE" id="PS00624"/>
    </source>
</evidence>
<evidence type="ECO:0000256" key="3">
    <source>
        <dbReference type="ARBA" id="ARBA00022630"/>
    </source>
</evidence>
<evidence type="ECO:0000313" key="8">
    <source>
        <dbReference type="Proteomes" id="UP001571476"/>
    </source>
</evidence>
<organism evidence="7 8">
    <name type="scientific">Streptomyces aureus</name>
    <dbReference type="NCBI Taxonomy" id="193461"/>
    <lineage>
        <taxon>Bacteria</taxon>
        <taxon>Bacillati</taxon>
        <taxon>Actinomycetota</taxon>
        <taxon>Actinomycetes</taxon>
        <taxon>Kitasatosporales</taxon>
        <taxon>Streptomycetaceae</taxon>
        <taxon>Streptomyces</taxon>
    </lineage>
</organism>
<comment type="cofactor">
    <cofactor evidence="1">
        <name>FAD</name>
        <dbReference type="ChEBI" id="CHEBI:57692"/>
    </cofactor>
</comment>
<sequence>MQQSNPGRNAKRHPTARCEISSTDDSGEELMAAFDYIVVGAGSAGAVVAGRLSEDPGVRVLLIEAGGAKKPMNVQIPAAFATQFRTNLDWDYHTEPEPGLNNRSLYHPRAKYLGGCSGMNAMVYIRGSRHDYDSWAKAGATGWSYGDVLPLFKKSERNSRGENEYHGATGPLHIEDLRSPNPLSESLIEGMVSTGLPRNVDFNGAEQVGAGLNQVTQKRGTRWTTADAFVAPASKRRNFTVLAETHVNRLRIEGGRVVGVEVTRDGRREFHQADREVVVSAGAFNTPKILMLSGIGPADHLAQHGIQVVVDNPNVGSHLMDHPFYLANFETTARGTLANAQSPVQLAKFVASRRGSLTSNIAEAGAFFHTRSGEAAPDMQMFGAPAYFWNNGFTTHDKPAYAIGLSLVGSRSRGRVRLRGGDPMAKPALTFNYFSDPAEMDSMVTGIERAREVAHSSAMRGLTTRELHPGGGAAGRSEIEAEIRRNVAHTYHPSCTARIGTEADGVVDPQLRVHGVAGLRIADASVFPTIPHGNTHAPTVLVGEKAAQLMRAAR</sequence>
<dbReference type="SUPFAM" id="SSF54373">
    <property type="entry name" value="FAD-linked reductases, C-terminal domain"/>
    <property type="match status" value="1"/>
</dbReference>
<keyword evidence="3" id="KW-0285">Flavoprotein</keyword>
<dbReference type="InterPro" id="IPR012132">
    <property type="entry name" value="GMC_OxRdtase"/>
</dbReference>
<reference evidence="7 8" key="1">
    <citation type="submission" date="2024-08" db="EMBL/GenBank/DDBJ databases">
        <title>Genome sequence of Streptomyces aureus CACIA-1.46HGO.</title>
        <authorList>
            <person name="Evangelista-Martinez Z."/>
        </authorList>
    </citation>
    <scope>NUCLEOTIDE SEQUENCE [LARGE SCALE GENOMIC DNA]</scope>
    <source>
        <strain evidence="7 8">CACIA-1.46HGO</strain>
    </source>
</reference>
<dbReference type="PIRSF" id="PIRSF000137">
    <property type="entry name" value="Alcohol_oxidase"/>
    <property type="match status" value="1"/>
</dbReference>
<accession>A0ABV4SH15</accession>
<dbReference type="Gene3D" id="3.30.560.10">
    <property type="entry name" value="Glucose Oxidase, domain 3"/>
    <property type="match status" value="1"/>
</dbReference>
<evidence type="ECO:0000256" key="2">
    <source>
        <dbReference type="ARBA" id="ARBA00010790"/>
    </source>
</evidence>
<comment type="caution">
    <text evidence="7">The sequence shown here is derived from an EMBL/GenBank/DDBJ whole genome shotgun (WGS) entry which is preliminary data.</text>
</comment>
<dbReference type="Gene3D" id="3.50.50.60">
    <property type="entry name" value="FAD/NAD(P)-binding domain"/>
    <property type="match status" value="1"/>
</dbReference>
<dbReference type="SUPFAM" id="SSF51905">
    <property type="entry name" value="FAD/NAD(P)-binding domain"/>
    <property type="match status" value="1"/>
</dbReference>
<evidence type="ECO:0000313" key="7">
    <source>
        <dbReference type="EMBL" id="MFA3837726.1"/>
    </source>
</evidence>
<dbReference type="Proteomes" id="UP001571476">
    <property type="component" value="Unassembled WGS sequence"/>
</dbReference>
<dbReference type="RefSeq" id="WP_372563072.1">
    <property type="nucleotide sequence ID" value="NZ_JBGOSP010000007.1"/>
</dbReference>
<dbReference type="Pfam" id="PF00732">
    <property type="entry name" value="GMC_oxred_N"/>
    <property type="match status" value="1"/>
</dbReference>
<evidence type="ECO:0000256" key="4">
    <source>
        <dbReference type="ARBA" id="ARBA00022827"/>
    </source>
</evidence>
<proteinExistence type="inferred from homology"/>
<feature type="domain" description="Glucose-methanol-choline oxidoreductase N-terminal" evidence="6">
    <location>
        <begin position="282"/>
        <end position="296"/>
    </location>
</feature>
<dbReference type="EMBL" id="JBGOSP010000007">
    <property type="protein sequence ID" value="MFA3837726.1"/>
    <property type="molecule type" value="Genomic_DNA"/>
</dbReference>
<feature type="region of interest" description="Disordered" evidence="5">
    <location>
        <begin position="456"/>
        <end position="476"/>
    </location>
</feature>
<gene>
    <name evidence="7" type="ORF">ACEG43_16350</name>
</gene>
<dbReference type="PANTHER" id="PTHR11552:SF147">
    <property type="entry name" value="CHOLINE DEHYDROGENASE, MITOCHONDRIAL"/>
    <property type="match status" value="1"/>
</dbReference>
<keyword evidence="4" id="KW-0274">FAD</keyword>
<keyword evidence="8" id="KW-1185">Reference proteome</keyword>
<dbReference type="InterPro" id="IPR007867">
    <property type="entry name" value="GMC_OxRtase_C"/>
</dbReference>
<feature type="region of interest" description="Disordered" evidence="5">
    <location>
        <begin position="1"/>
        <end position="24"/>
    </location>
</feature>